<dbReference type="PANTHER" id="PTHR46491">
    <property type="entry name" value="CDGSH IRON SULFUR DOMAIN PROTEIN HOMOLOG"/>
    <property type="match status" value="1"/>
</dbReference>
<dbReference type="AlphaFoldDB" id="A9CW32"/>
<evidence type="ECO:0000256" key="3">
    <source>
        <dbReference type="ARBA" id="ARBA00023004"/>
    </source>
</evidence>
<dbReference type="GO" id="GO:0046872">
    <property type="term" value="F:metal ion binding"/>
    <property type="evidence" value="ECO:0007669"/>
    <property type="project" value="UniProtKB-KW"/>
</dbReference>
<dbReference type="EMBL" id="ABIC01000001">
    <property type="protein sequence ID" value="EDQ02769.1"/>
    <property type="molecule type" value="Genomic_DNA"/>
</dbReference>
<dbReference type="GO" id="GO:0005737">
    <property type="term" value="C:cytoplasm"/>
    <property type="evidence" value="ECO:0007669"/>
    <property type="project" value="UniProtKB-ARBA"/>
</dbReference>
<name>A9CW32_9GAMM</name>
<evidence type="ECO:0000313" key="6">
    <source>
        <dbReference type="EMBL" id="EDQ02769.1"/>
    </source>
</evidence>
<sequence length="105" mass="11371">MSKPDSTDAKPIIADNKPKKVELTKGQEYYFCACGQSKQQPFCDGSHAGTSFKPKAFTAEQDGDAYLCVCKHTANAPFCDGTHKQFTVKQVGKEGPGLKSDAMPH</sequence>
<keyword evidence="4" id="KW-0411">Iron-sulfur</keyword>
<keyword evidence="1" id="KW-0001">2Fe-2S</keyword>
<feature type="domain" description="Iron-binding zinc finger CDGSH type" evidence="5">
    <location>
        <begin position="54"/>
        <end position="89"/>
    </location>
</feature>
<proteinExistence type="predicted"/>
<dbReference type="STRING" id="314608.KT99_06372"/>
<keyword evidence="3" id="KW-0408">Iron</keyword>
<reference evidence="6 7" key="1">
    <citation type="submission" date="2007-10" db="EMBL/GenBank/DDBJ databases">
        <authorList>
            <person name="Yayanos A."/>
            <person name="Ferriera S."/>
            <person name="Johnson J."/>
            <person name="Kravitz S."/>
            <person name="Halpern A."/>
            <person name="Remington K."/>
            <person name="Beeson K."/>
            <person name="Tran B."/>
            <person name="Rogers Y.-H."/>
            <person name="Friedman R."/>
            <person name="Venter J.C."/>
        </authorList>
    </citation>
    <scope>NUCLEOTIDE SEQUENCE [LARGE SCALE GENOMIC DNA]</scope>
    <source>
        <strain evidence="6 7">KT99</strain>
    </source>
</reference>
<dbReference type="PANTHER" id="PTHR46491:SF3">
    <property type="entry name" value="CDGSH IRON-SULFUR DOMAIN-CONTAINING PROTEIN 3, MITOCHONDRIAL"/>
    <property type="match status" value="1"/>
</dbReference>
<dbReference type="InterPro" id="IPR052950">
    <property type="entry name" value="CISD"/>
</dbReference>
<feature type="domain" description="Iron-binding zinc finger CDGSH type" evidence="5">
    <location>
        <begin position="16"/>
        <end position="53"/>
    </location>
</feature>
<gene>
    <name evidence="6" type="ORF">KT99_06372</name>
</gene>
<dbReference type="SMART" id="SM00704">
    <property type="entry name" value="ZnF_CDGSH"/>
    <property type="match status" value="2"/>
</dbReference>
<dbReference type="Proteomes" id="UP000005839">
    <property type="component" value="Unassembled WGS sequence"/>
</dbReference>
<dbReference type="InterPro" id="IPR042216">
    <property type="entry name" value="MitoNEET_CISD"/>
</dbReference>
<keyword evidence="7" id="KW-1185">Reference proteome</keyword>
<keyword evidence="2" id="KW-0479">Metal-binding</keyword>
<organism evidence="6 7">
    <name type="scientific">Shewanella benthica KT99</name>
    <dbReference type="NCBI Taxonomy" id="314608"/>
    <lineage>
        <taxon>Bacteria</taxon>
        <taxon>Pseudomonadati</taxon>
        <taxon>Pseudomonadota</taxon>
        <taxon>Gammaproteobacteria</taxon>
        <taxon>Alteromonadales</taxon>
        <taxon>Shewanellaceae</taxon>
        <taxon>Shewanella</taxon>
    </lineage>
</organism>
<evidence type="ECO:0000313" key="7">
    <source>
        <dbReference type="Proteomes" id="UP000005839"/>
    </source>
</evidence>
<dbReference type="InterPro" id="IPR018967">
    <property type="entry name" value="FeS-contain_CDGSH-typ"/>
</dbReference>
<dbReference type="GO" id="GO:0051537">
    <property type="term" value="F:2 iron, 2 sulfur cluster binding"/>
    <property type="evidence" value="ECO:0007669"/>
    <property type="project" value="UniProtKB-KW"/>
</dbReference>
<evidence type="ECO:0000256" key="2">
    <source>
        <dbReference type="ARBA" id="ARBA00022723"/>
    </source>
</evidence>
<dbReference type="Pfam" id="PF09360">
    <property type="entry name" value="zf-CDGSH"/>
    <property type="match status" value="2"/>
</dbReference>
<accession>A9CW32</accession>
<evidence type="ECO:0000256" key="4">
    <source>
        <dbReference type="ARBA" id="ARBA00023014"/>
    </source>
</evidence>
<protein>
    <submittedName>
        <fullName evidence="6">Putative glutamate synthetase</fullName>
    </submittedName>
</protein>
<evidence type="ECO:0000259" key="5">
    <source>
        <dbReference type="SMART" id="SM00704"/>
    </source>
</evidence>
<dbReference type="Gene3D" id="3.40.5.90">
    <property type="entry name" value="CDGSH iron-sulfur domain, mitoNEET-type"/>
    <property type="match status" value="2"/>
</dbReference>
<evidence type="ECO:0000256" key="1">
    <source>
        <dbReference type="ARBA" id="ARBA00022714"/>
    </source>
</evidence>
<comment type="caution">
    <text evidence="6">The sequence shown here is derived from an EMBL/GenBank/DDBJ whole genome shotgun (WGS) entry which is preliminary data.</text>
</comment>